<dbReference type="AlphaFoldDB" id="A0A0A9DJH6"/>
<evidence type="ECO:0000313" key="1">
    <source>
        <dbReference type="EMBL" id="JAD87951.1"/>
    </source>
</evidence>
<name>A0A0A9DJH6_ARUDO</name>
<protein>
    <submittedName>
        <fullName evidence="1">Uncharacterized protein</fullName>
    </submittedName>
</protein>
<organism evidence="1">
    <name type="scientific">Arundo donax</name>
    <name type="common">Giant reed</name>
    <name type="synonym">Donax arundinaceus</name>
    <dbReference type="NCBI Taxonomy" id="35708"/>
    <lineage>
        <taxon>Eukaryota</taxon>
        <taxon>Viridiplantae</taxon>
        <taxon>Streptophyta</taxon>
        <taxon>Embryophyta</taxon>
        <taxon>Tracheophyta</taxon>
        <taxon>Spermatophyta</taxon>
        <taxon>Magnoliopsida</taxon>
        <taxon>Liliopsida</taxon>
        <taxon>Poales</taxon>
        <taxon>Poaceae</taxon>
        <taxon>PACMAD clade</taxon>
        <taxon>Arundinoideae</taxon>
        <taxon>Arundineae</taxon>
        <taxon>Arundo</taxon>
    </lineage>
</organism>
<reference evidence="1" key="1">
    <citation type="submission" date="2014-09" db="EMBL/GenBank/DDBJ databases">
        <authorList>
            <person name="Magalhaes I.L.F."/>
            <person name="Oliveira U."/>
            <person name="Santos F.R."/>
            <person name="Vidigal T.H.D.A."/>
            <person name="Brescovit A.D."/>
            <person name="Santos A.J."/>
        </authorList>
    </citation>
    <scope>NUCLEOTIDE SEQUENCE</scope>
    <source>
        <tissue evidence="1">Shoot tissue taken approximately 20 cm above the soil surface</tissue>
    </source>
</reference>
<accession>A0A0A9DJH6</accession>
<dbReference type="EMBL" id="GBRH01209944">
    <property type="protein sequence ID" value="JAD87951.1"/>
    <property type="molecule type" value="Transcribed_RNA"/>
</dbReference>
<sequence>MEDLLLTRDDAMLSSRMRRIGSDWLLHNGGTFRSRGSSDHCARQIGHVTLPCRMLDAMHRKWKEWEHCAVKIAGLSALSTSLLVALRSSKHIAHRFLSGILMLVGSSSFCCSPSVLSAGAFTAKHDICIYHISQCVSEWYIYTCTLPYSFFRNGKVSISSL</sequence>
<reference evidence="1" key="2">
    <citation type="journal article" date="2015" name="Data Brief">
        <title>Shoot transcriptome of the giant reed, Arundo donax.</title>
        <authorList>
            <person name="Barrero R.A."/>
            <person name="Guerrero F.D."/>
            <person name="Moolhuijzen P."/>
            <person name="Goolsby J.A."/>
            <person name="Tidwell J."/>
            <person name="Bellgard S.E."/>
            <person name="Bellgard M.I."/>
        </authorList>
    </citation>
    <scope>NUCLEOTIDE SEQUENCE</scope>
    <source>
        <tissue evidence="1">Shoot tissue taken approximately 20 cm above the soil surface</tissue>
    </source>
</reference>
<proteinExistence type="predicted"/>